<feature type="compositionally biased region" description="Basic and acidic residues" evidence="1">
    <location>
        <begin position="187"/>
        <end position="203"/>
    </location>
</feature>
<keyword evidence="2" id="KW-0812">Transmembrane</keyword>
<protein>
    <submittedName>
        <fullName evidence="3">LADA_0G05182g1_1</fullName>
    </submittedName>
</protein>
<name>A0A1G4JSL2_9SACH</name>
<evidence type="ECO:0000313" key="3">
    <source>
        <dbReference type="EMBL" id="SCU93853.1"/>
    </source>
</evidence>
<evidence type="ECO:0000256" key="1">
    <source>
        <dbReference type="SAM" id="MobiDB-lite"/>
    </source>
</evidence>
<gene>
    <name evidence="3" type="ORF">LADA_0G05182G</name>
</gene>
<proteinExistence type="predicted"/>
<dbReference type="Proteomes" id="UP000190274">
    <property type="component" value="Chromosome G"/>
</dbReference>
<dbReference type="AlphaFoldDB" id="A0A1G4JSL2"/>
<evidence type="ECO:0000313" key="4">
    <source>
        <dbReference type="Proteomes" id="UP000190274"/>
    </source>
</evidence>
<feature type="transmembrane region" description="Helical" evidence="2">
    <location>
        <begin position="96"/>
        <end position="120"/>
    </location>
</feature>
<dbReference type="EMBL" id="LT598457">
    <property type="protein sequence ID" value="SCU93853.1"/>
    <property type="molecule type" value="Genomic_DNA"/>
</dbReference>
<organism evidence="3 4">
    <name type="scientific">Lachancea dasiensis</name>
    <dbReference type="NCBI Taxonomy" id="1072105"/>
    <lineage>
        <taxon>Eukaryota</taxon>
        <taxon>Fungi</taxon>
        <taxon>Dikarya</taxon>
        <taxon>Ascomycota</taxon>
        <taxon>Saccharomycotina</taxon>
        <taxon>Saccharomycetes</taxon>
        <taxon>Saccharomycetales</taxon>
        <taxon>Saccharomycetaceae</taxon>
        <taxon>Lachancea</taxon>
    </lineage>
</organism>
<reference evidence="4" key="1">
    <citation type="submission" date="2016-03" db="EMBL/GenBank/DDBJ databases">
        <authorList>
            <person name="Devillers H."/>
        </authorList>
    </citation>
    <scope>NUCLEOTIDE SEQUENCE [LARGE SCALE GENOMIC DNA]</scope>
</reference>
<dbReference type="InterPro" id="IPR043502">
    <property type="entry name" value="DNA/RNA_pol_sf"/>
</dbReference>
<evidence type="ECO:0000256" key="2">
    <source>
        <dbReference type="SAM" id="Phobius"/>
    </source>
</evidence>
<keyword evidence="2" id="KW-0472">Membrane</keyword>
<keyword evidence="2" id="KW-1133">Transmembrane helix</keyword>
<feature type="region of interest" description="Disordered" evidence="1">
    <location>
        <begin position="183"/>
        <end position="212"/>
    </location>
</feature>
<dbReference type="SUPFAM" id="SSF56672">
    <property type="entry name" value="DNA/RNA polymerases"/>
    <property type="match status" value="1"/>
</dbReference>
<sequence>MRVGQLSHCLKNQKALGESMASCIKYFDSSVLQGKVQEGVEVCLFKVRYKSLLKPPRSEQEIIFDYYSCMLEGELSQLNGHKECYQFYQFGFLQKLLSVFLGVEGLIRILILTFALAAAIHKMTFRSSDSFLDFHSGDTLRKLRVASQKICRLGREQANELVDFFSEISRFIRRKSEVQQRYSPVTPKDDRVLANHEVPEDRKKASKLGASLSSNEAEQMPCEEYNCHNFVDEYKPVNLQSKGTDLVFDLTTKEGRKEWKAYINRGKKRQQSSNESTVSSCNGIIYKGLSGCTKTERAIELNPVLQNVPLYDRHGKPLRRVYIPGTGWISRRKYLEQHE</sequence>
<accession>A0A1G4JSL2</accession>
<keyword evidence="4" id="KW-1185">Reference proteome</keyword>
<dbReference type="OrthoDB" id="4036433at2759"/>